<dbReference type="GO" id="GO:0097347">
    <property type="term" value="C:TAM protein secretion complex"/>
    <property type="evidence" value="ECO:0007669"/>
    <property type="project" value="TreeGrafter"/>
</dbReference>
<proteinExistence type="predicted"/>
<evidence type="ECO:0000256" key="3">
    <source>
        <dbReference type="ARBA" id="ARBA00022989"/>
    </source>
</evidence>
<keyword evidence="7" id="KW-1185">Reference proteome</keyword>
<evidence type="ECO:0000256" key="1">
    <source>
        <dbReference type="ARBA" id="ARBA00004167"/>
    </source>
</evidence>
<evidence type="ECO:0000313" key="6">
    <source>
        <dbReference type="EMBL" id="MBA4502361.1"/>
    </source>
</evidence>
<evidence type="ECO:0000256" key="4">
    <source>
        <dbReference type="ARBA" id="ARBA00023136"/>
    </source>
</evidence>
<name>A0A7W2AAY0_9GAMM</name>
<reference evidence="6 7" key="1">
    <citation type="submission" date="2020-07" db="EMBL/GenBank/DDBJ databases">
        <title>Bacterium isolated from marien macroalgae.</title>
        <authorList>
            <person name="Zhu K."/>
            <person name="Lu D."/>
            <person name="Du Z."/>
        </authorList>
    </citation>
    <scope>NUCLEOTIDE SEQUENCE [LARGE SCALE GENOMIC DNA]</scope>
    <source>
        <strain evidence="6 7">3-1745</strain>
    </source>
</reference>
<keyword evidence="3" id="KW-1133">Transmembrane helix</keyword>
<accession>A0A7W2AAY0</accession>
<dbReference type="Pfam" id="PF04357">
    <property type="entry name" value="TamB"/>
    <property type="match status" value="2"/>
</dbReference>
<evidence type="ECO:0000313" key="7">
    <source>
        <dbReference type="Proteomes" id="UP000538931"/>
    </source>
</evidence>
<keyword evidence="2" id="KW-0812">Transmembrane</keyword>
<protein>
    <submittedName>
        <fullName evidence="6">Translocation/assembly module TamB domain-containing protein</fullName>
    </submittedName>
</protein>
<dbReference type="Proteomes" id="UP000538931">
    <property type="component" value="Unassembled WGS sequence"/>
</dbReference>
<dbReference type="PANTHER" id="PTHR36985">
    <property type="entry name" value="TRANSLOCATION AND ASSEMBLY MODULE SUBUNIT TAMB"/>
    <property type="match status" value="1"/>
</dbReference>
<dbReference type="RefSeq" id="WP_181739089.1">
    <property type="nucleotide sequence ID" value="NZ_JACEMT010000046.1"/>
</dbReference>
<feature type="domain" description="Translocation and assembly module TamB C-terminal" evidence="5">
    <location>
        <begin position="744"/>
        <end position="1073"/>
    </location>
</feature>
<organism evidence="6 7">
    <name type="scientific">Marinobacterium marinum</name>
    <dbReference type="NCBI Taxonomy" id="2756129"/>
    <lineage>
        <taxon>Bacteria</taxon>
        <taxon>Pseudomonadati</taxon>
        <taxon>Pseudomonadota</taxon>
        <taxon>Gammaproteobacteria</taxon>
        <taxon>Oceanospirillales</taxon>
        <taxon>Oceanospirillaceae</taxon>
        <taxon>Marinobacterium</taxon>
    </lineage>
</organism>
<gene>
    <name evidence="6" type="ORF">H1S06_08305</name>
</gene>
<dbReference type="AlphaFoldDB" id="A0A7W2AAY0"/>
<sequence>MRPLLRWGLGSILVLILFVVLLLAVVLFVPSGTRFALNTLASFVPQLELDGIDGTLTEDLRIQRLSFRQDGMKIGVEQLHLNWHPWSLTEPLLKVNELSVAGLDVSLPPSEPEPDDTTAAPPQFPELPSVELPLALEVDRVSLERIRVAQADQVLVDELSVRLSLRTQDQLLLIEPLQLEQPGSQLALKGWVEPSRQFLTHLEVQGGTDLVHWVKLDHWPEQVPLNADLVVDFDGAAQAATLMLDASQGKTRVRLQSQVEGQSGIRVHYQLHAEGIDPALAAPEWPGRLSLEASGQVELGGELPLLALELRGLNGQLREQAISASAKLSGDTRQWDIDTFNLRYAGARADVSGQVSDRLALKWALKAPDLARLLPEAAGQLELNGQVQGAMMKPAVQARIRADRLAYAEQASLESLTGDIALDLSGGSEWRADLQLMNAEAAGQVIEEVMLKLTGKPEQHQLTFSAKGSPGLVELAAAGGWQPEAQRWTGQLQRLELAPQPLSHWRSSAAAGLTLSPEGYQLQRFCLEEQSAGGDLCLLAEGSFAGRTQAQIQLDQLALELLTPLLNGMKLTPTLSADIDFSQQPGGQPALNARLRTSEGTLTPAEAEQTLSLEPLEVSAALANDNLSIQAQTLLTFLSGELDLSLAVDGLSRGQTLRGDLKLNADDLSLVSVLVPDLQNMKGQIGGQLLLGGTLASPELSGELNYLEGGVELPALGLVITPLEFRLNQSGLPGQAHFTALATSGEGTLNLVGDYDLAERSGEVALSGDNFTAMNTSEIQALISPHLELALGSREIRLGGTLKVPMAHISPPKTQESAVKPSSDVVRVEGDQALEKEPVIPVYADLRIELGDDVRVDVLGFKGRLLGALRVEEVPGQVAKATGSIQVESGAYRLYGQQLQIRRGSLVYAAGPVDNPGLDLRIGREIEEVIVGANVSGTLREPRMDLYGEPAMPDSSVLSYLLLGKAPGEGSAGEQQMMMQAALALGMSQGNRVTGKLRESLALDEFGFDNSEGDESAFFIGKYLSPRLYLRYGIGVLDAVNTLSLKYKLTDKWRAEGHSSELGSGADLLYTLER</sequence>
<dbReference type="EMBL" id="JACEMT010000046">
    <property type="protein sequence ID" value="MBA4502361.1"/>
    <property type="molecule type" value="Genomic_DNA"/>
</dbReference>
<dbReference type="PANTHER" id="PTHR36985:SF1">
    <property type="entry name" value="TRANSLOCATION AND ASSEMBLY MODULE SUBUNIT TAMB"/>
    <property type="match status" value="1"/>
</dbReference>
<dbReference type="InterPro" id="IPR007452">
    <property type="entry name" value="TamB_C"/>
</dbReference>
<evidence type="ECO:0000256" key="2">
    <source>
        <dbReference type="ARBA" id="ARBA00022692"/>
    </source>
</evidence>
<comment type="caution">
    <text evidence="6">The sequence shown here is derived from an EMBL/GenBank/DDBJ whole genome shotgun (WGS) entry which is preliminary data.</text>
</comment>
<dbReference type="GO" id="GO:0005886">
    <property type="term" value="C:plasma membrane"/>
    <property type="evidence" value="ECO:0007669"/>
    <property type="project" value="InterPro"/>
</dbReference>
<feature type="domain" description="Translocation and assembly module TamB C-terminal" evidence="5">
    <location>
        <begin position="570"/>
        <end position="713"/>
    </location>
</feature>
<comment type="subcellular location">
    <subcellularLocation>
        <location evidence="1">Membrane</location>
        <topology evidence="1">Single-pass membrane protein</topology>
    </subcellularLocation>
</comment>
<dbReference type="GO" id="GO:0009306">
    <property type="term" value="P:protein secretion"/>
    <property type="evidence" value="ECO:0007669"/>
    <property type="project" value="InterPro"/>
</dbReference>
<keyword evidence="4" id="KW-0472">Membrane</keyword>
<evidence type="ECO:0000259" key="5">
    <source>
        <dbReference type="Pfam" id="PF04357"/>
    </source>
</evidence>